<keyword evidence="2" id="KW-0614">Plasmid</keyword>
<evidence type="ECO:0000256" key="1">
    <source>
        <dbReference type="SAM" id="MobiDB-lite"/>
    </source>
</evidence>
<dbReference type="Proteomes" id="UP000009045">
    <property type="component" value="Plasmid pSmeSM11a"/>
</dbReference>
<evidence type="ECO:0000313" key="2">
    <source>
        <dbReference type="EMBL" id="ABA56012.1"/>
    </source>
</evidence>
<sequence length="56" mass="6399">MALQSSSKTSIAQRFENLFLRLPYSPRDKRRRDNVQIVKSPPPLDRISAAHSGKPH</sequence>
<dbReference type="EMBL" id="DQ145546">
    <property type="protein sequence ID" value="ABA56012.1"/>
    <property type="molecule type" value="Genomic_DNA"/>
</dbReference>
<reference evidence="3" key="2">
    <citation type="journal article" date="2011" name="J. Biotechnol.">
        <title>The complete genome sequence of the dominant Sinorhizobium meliloti field isolate SM11 extends the S. meliloti pan-genome.</title>
        <authorList>
            <person name="Schneiker-Bekel S."/>
            <person name="Wibberg D."/>
            <person name="Bekel T."/>
            <person name="Blom J."/>
            <person name="Linke B."/>
            <person name="Neuweger H."/>
            <person name="Stiens M."/>
            <person name="Vorholter F.J."/>
            <person name="Weidner S."/>
            <person name="Goesmann A."/>
            <person name="Puhler A."/>
            <person name="Schluter A."/>
        </authorList>
    </citation>
    <scope>NUCLEOTIDE SEQUENCE [LARGE SCALE GENOMIC DNA]</scope>
    <source>
        <strain evidence="3">SM11</strain>
        <plasmid evidence="3">pSmeSM11a</plasmid>
    </source>
</reference>
<evidence type="ECO:0000313" key="3">
    <source>
        <dbReference type="Proteomes" id="UP000009045"/>
    </source>
</evidence>
<organism evidence="2 3">
    <name type="scientific">Sinorhizobium meliloti (strain SM11)</name>
    <dbReference type="NCBI Taxonomy" id="707241"/>
    <lineage>
        <taxon>Bacteria</taxon>
        <taxon>Pseudomonadati</taxon>
        <taxon>Pseudomonadota</taxon>
        <taxon>Alphaproteobacteria</taxon>
        <taxon>Hyphomicrobiales</taxon>
        <taxon>Rhizobiaceae</taxon>
        <taxon>Sinorhizobium/Ensifer group</taxon>
        <taxon>Sinorhizobium</taxon>
    </lineage>
</organism>
<proteinExistence type="predicted"/>
<feature type="region of interest" description="Disordered" evidence="1">
    <location>
        <begin position="23"/>
        <end position="56"/>
    </location>
</feature>
<name>Q1WLI8_SINMM</name>
<dbReference type="AlphaFoldDB" id="Q1WLI8"/>
<protein>
    <submittedName>
        <fullName evidence="2">Uncharacterized protein</fullName>
    </submittedName>
</protein>
<reference evidence="2 3" key="1">
    <citation type="journal article" date="2006" name="Appl. Environ. Microbiol.">
        <title>Sequence analysis of the 144-kilobase accessory plasmid pSmeSM11a, isolated from a dominant Sinorhizobium meliloti strain identified during a long-term field release experiment.</title>
        <authorList>
            <person name="Stiens M."/>
            <person name="Schneiker S."/>
            <person name="Keller M."/>
            <person name="Kuhn S."/>
            <person name="Puhler A."/>
            <person name="Schluter A."/>
        </authorList>
    </citation>
    <scope>NUCLEOTIDE SEQUENCE [LARGE SCALE GENOMIC DNA]</scope>
    <source>
        <strain evidence="3">SM11</strain>
        <plasmid evidence="2 3">pSmeSM11a</plasmid>
    </source>
</reference>
<geneLocation type="plasmid" evidence="2 3">
    <name>pSmeSM11a</name>
</geneLocation>
<accession>Q1WLI8</accession>